<accession>A0A2Y8ZSJ3</accession>
<protein>
    <submittedName>
        <fullName evidence="1">Uncharacterized protein</fullName>
    </submittedName>
</protein>
<gene>
    <name evidence="1" type="ORF">SAMN04489750_1745</name>
</gene>
<name>A0A2Y8ZSJ3_9MICO</name>
<organism evidence="1 2">
    <name type="scientific">Branchiibius hedensis</name>
    <dbReference type="NCBI Taxonomy" id="672460"/>
    <lineage>
        <taxon>Bacteria</taxon>
        <taxon>Bacillati</taxon>
        <taxon>Actinomycetota</taxon>
        <taxon>Actinomycetes</taxon>
        <taxon>Micrococcales</taxon>
        <taxon>Dermacoccaceae</taxon>
        <taxon>Branchiibius</taxon>
    </lineage>
</organism>
<proteinExistence type="predicted"/>
<dbReference type="EMBL" id="UESZ01000001">
    <property type="protein sequence ID" value="SSA34426.1"/>
    <property type="molecule type" value="Genomic_DNA"/>
</dbReference>
<evidence type="ECO:0000313" key="1">
    <source>
        <dbReference type="EMBL" id="SSA34426.1"/>
    </source>
</evidence>
<dbReference type="OrthoDB" id="5163026at2"/>
<dbReference type="RefSeq" id="WP_109685007.1">
    <property type="nucleotide sequence ID" value="NZ_QGDN01000001.1"/>
</dbReference>
<sequence>MNKVDATGAIHAADGRFAGHVAGEADDICLVDVPEIDAATAEVERCALDAAGDLNVDLNAARDDAIKRLTDAGLAPDQALDTWDGALRNAFRALVPNERTSESESMKVSR</sequence>
<evidence type="ECO:0000313" key="2">
    <source>
        <dbReference type="Proteomes" id="UP000250028"/>
    </source>
</evidence>
<reference evidence="2" key="1">
    <citation type="submission" date="2016-10" db="EMBL/GenBank/DDBJ databases">
        <authorList>
            <person name="Varghese N."/>
            <person name="Submissions S."/>
        </authorList>
    </citation>
    <scope>NUCLEOTIDE SEQUENCE [LARGE SCALE GENOMIC DNA]</scope>
    <source>
        <strain evidence="2">DSM 22951</strain>
    </source>
</reference>
<dbReference type="Proteomes" id="UP000250028">
    <property type="component" value="Unassembled WGS sequence"/>
</dbReference>
<dbReference type="AlphaFoldDB" id="A0A2Y8ZSJ3"/>
<keyword evidence="2" id="KW-1185">Reference proteome</keyword>